<dbReference type="EMBL" id="JARJLM010000455">
    <property type="protein sequence ID" value="MDF3836700.1"/>
    <property type="molecule type" value="Genomic_DNA"/>
</dbReference>
<organism evidence="2 3">
    <name type="scientific">Cupriavidus basilensis</name>
    <dbReference type="NCBI Taxonomy" id="68895"/>
    <lineage>
        <taxon>Bacteria</taxon>
        <taxon>Pseudomonadati</taxon>
        <taxon>Pseudomonadota</taxon>
        <taxon>Betaproteobacteria</taxon>
        <taxon>Burkholderiales</taxon>
        <taxon>Burkholderiaceae</taxon>
        <taxon>Cupriavidus</taxon>
    </lineage>
</organism>
<name>A0ABT6AVP9_9BURK</name>
<dbReference type="RefSeq" id="WP_276267098.1">
    <property type="nucleotide sequence ID" value="NZ_JARJLM010000455.1"/>
</dbReference>
<accession>A0ABT6AVP9</accession>
<gene>
    <name evidence="2" type="ORF">P3W85_27640</name>
</gene>
<proteinExistence type="predicted"/>
<dbReference type="Gene3D" id="2.140.10.10">
    <property type="entry name" value="Quinoprotein alcohol dehydrogenase-like superfamily"/>
    <property type="match status" value="1"/>
</dbReference>
<dbReference type="Proteomes" id="UP001216674">
    <property type="component" value="Unassembled WGS sequence"/>
</dbReference>
<dbReference type="Pfam" id="PF01011">
    <property type="entry name" value="PQQ"/>
    <property type="match status" value="1"/>
</dbReference>
<dbReference type="InterPro" id="IPR002372">
    <property type="entry name" value="PQQ_rpt_dom"/>
</dbReference>
<keyword evidence="3" id="KW-1185">Reference proteome</keyword>
<reference evidence="2 3" key="1">
    <citation type="submission" date="2023-03" db="EMBL/GenBank/DDBJ databases">
        <title>Draft assemblies of triclosan tolerant bacteria isolated from returned activated sludge.</title>
        <authorList>
            <person name="Van Hamelsveld S."/>
        </authorList>
    </citation>
    <scope>NUCLEOTIDE SEQUENCE [LARGE SCALE GENOMIC DNA]</scope>
    <source>
        <strain evidence="2 3">GW210010_S58</strain>
    </source>
</reference>
<evidence type="ECO:0000259" key="1">
    <source>
        <dbReference type="Pfam" id="PF01011"/>
    </source>
</evidence>
<protein>
    <recommendedName>
        <fullName evidence="1">Pyrrolo-quinoline quinone repeat domain-containing protein</fullName>
    </recommendedName>
</protein>
<dbReference type="SUPFAM" id="SSF50998">
    <property type="entry name" value="Quinoprotein alcohol dehydrogenase-like"/>
    <property type="match status" value="1"/>
</dbReference>
<evidence type="ECO:0000313" key="3">
    <source>
        <dbReference type="Proteomes" id="UP001216674"/>
    </source>
</evidence>
<evidence type="ECO:0000313" key="2">
    <source>
        <dbReference type="EMBL" id="MDF3836700.1"/>
    </source>
</evidence>
<feature type="domain" description="Pyrrolo-quinoline quinone repeat" evidence="1">
    <location>
        <begin position="60"/>
        <end position="117"/>
    </location>
</feature>
<comment type="caution">
    <text evidence="2">The sequence shown here is derived from an EMBL/GenBank/DDBJ whole genome shotgun (WGS) entry which is preliminary data.</text>
</comment>
<sequence>MQVFEPAGRVEYQRGHLLSVRHVYADGLGALAISGPGHDPVHARLAHIRGDDGASLVEHASDCGFPTIGGPVTAASGLAFMAGTQDYYLRAFDGRNGRKLWKGRLPVSGETTPMTYLSPRSGH</sequence>
<dbReference type="InterPro" id="IPR011047">
    <property type="entry name" value="Quinoprotein_ADH-like_sf"/>
</dbReference>